<organism evidence="3 4">
    <name type="scientific">Amycolatopsis suaedae</name>
    <dbReference type="NCBI Taxonomy" id="2510978"/>
    <lineage>
        <taxon>Bacteria</taxon>
        <taxon>Bacillati</taxon>
        <taxon>Actinomycetota</taxon>
        <taxon>Actinomycetes</taxon>
        <taxon>Pseudonocardiales</taxon>
        <taxon>Pseudonocardiaceae</taxon>
        <taxon>Amycolatopsis</taxon>
    </lineage>
</organism>
<sequence>MSPFRASPGLTQQWEHFDFAVGDGVATVTFTRPDKLNALTFDVYADLRDLLAELPHRGDARVLVLTGRGRGFCSGGDVEEIIGELRKMDVTQLLEFTRMTGAVVKAMRECPLPIVAGINGVAAGAGSVLALAADFRLLAASAKFAFLFTKVGLAGADMGSAYLLPRLVGLGRATELLMLGDKLDAQRAERIGLASSVVPDEELPAAVGALARRLADGPAQAYSATKVLLTRELDMDLGSAVELEAITQALLMNTEDHKEFYRAWTAGRSPQWTGR</sequence>
<name>A0A4Q7J254_9PSEU</name>
<dbReference type="RefSeq" id="WP_130478601.1">
    <property type="nucleotide sequence ID" value="NZ_SFCC01000016.1"/>
</dbReference>
<evidence type="ECO:0000313" key="3">
    <source>
        <dbReference type="EMBL" id="RZQ60596.1"/>
    </source>
</evidence>
<dbReference type="PANTHER" id="PTHR43459">
    <property type="entry name" value="ENOYL-COA HYDRATASE"/>
    <property type="match status" value="1"/>
</dbReference>
<dbReference type="Proteomes" id="UP000292003">
    <property type="component" value="Unassembled WGS sequence"/>
</dbReference>
<evidence type="ECO:0000256" key="2">
    <source>
        <dbReference type="RuleBase" id="RU003707"/>
    </source>
</evidence>
<dbReference type="PANTHER" id="PTHR43459:SF1">
    <property type="entry name" value="EG:BACN32G11.4 PROTEIN"/>
    <property type="match status" value="1"/>
</dbReference>
<evidence type="ECO:0000256" key="1">
    <source>
        <dbReference type="ARBA" id="ARBA00005254"/>
    </source>
</evidence>
<dbReference type="SUPFAM" id="SSF52096">
    <property type="entry name" value="ClpP/crotonase"/>
    <property type="match status" value="1"/>
</dbReference>
<dbReference type="GO" id="GO:0003824">
    <property type="term" value="F:catalytic activity"/>
    <property type="evidence" value="ECO:0007669"/>
    <property type="project" value="InterPro"/>
</dbReference>
<dbReference type="CDD" id="cd06558">
    <property type="entry name" value="crotonase-like"/>
    <property type="match status" value="1"/>
</dbReference>
<comment type="similarity">
    <text evidence="1 2">Belongs to the enoyl-CoA hydratase/isomerase family.</text>
</comment>
<reference evidence="3 4" key="1">
    <citation type="submission" date="2019-02" db="EMBL/GenBank/DDBJ databases">
        <title>Draft genome sequence of Amycolatopsis sp. 8-3EHSu isolated from roots of Suaeda maritima.</title>
        <authorList>
            <person name="Duangmal K."/>
            <person name="Chantavorakit T."/>
        </authorList>
    </citation>
    <scope>NUCLEOTIDE SEQUENCE [LARGE SCALE GENOMIC DNA]</scope>
    <source>
        <strain evidence="3 4">8-3EHSu</strain>
    </source>
</reference>
<dbReference type="NCBIfam" id="NF006107">
    <property type="entry name" value="PRK08258.1"/>
    <property type="match status" value="1"/>
</dbReference>
<accession>A0A4Q7J254</accession>
<dbReference type="Gene3D" id="3.90.226.10">
    <property type="entry name" value="2-enoyl-CoA Hydratase, Chain A, domain 1"/>
    <property type="match status" value="1"/>
</dbReference>
<proteinExistence type="inferred from homology"/>
<dbReference type="InterPro" id="IPR029045">
    <property type="entry name" value="ClpP/crotonase-like_dom_sf"/>
</dbReference>
<dbReference type="InterPro" id="IPR001753">
    <property type="entry name" value="Enoyl-CoA_hydra/iso"/>
</dbReference>
<dbReference type="InterPro" id="IPR014748">
    <property type="entry name" value="Enoyl-CoA_hydra_C"/>
</dbReference>
<dbReference type="Pfam" id="PF00378">
    <property type="entry name" value="ECH_1"/>
    <property type="match status" value="1"/>
</dbReference>
<gene>
    <name evidence="3" type="ORF">EWH70_28430</name>
</gene>
<evidence type="ECO:0000313" key="4">
    <source>
        <dbReference type="Proteomes" id="UP000292003"/>
    </source>
</evidence>
<dbReference type="OrthoDB" id="9777711at2"/>
<dbReference type="EMBL" id="SFCC01000016">
    <property type="protein sequence ID" value="RZQ60596.1"/>
    <property type="molecule type" value="Genomic_DNA"/>
</dbReference>
<protein>
    <submittedName>
        <fullName evidence="3">Enoyl-CoA hydratase family protein</fullName>
    </submittedName>
</protein>
<dbReference type="PROSITE" id="PS00166">
    <property type="entry name" value="ENOYL_COA_HYDRATASE"/>
    <property type="match status" value="1"/>
</dbReference>
<dbReference type="InterPro" id="IPR018376">
    <property type="entry name" value="Enoyl-CoA_hyd/isom_CS"/>
</dbReference>
<dbReference type="Gene3D" id="1.10.12.10">
    <property type="entry name" value="Lyase 2-enoyl-coa Hydratase, Chain A, domain 2"/>
    <property type="match status" value="1"/>
</dbReference>
<dbReference type="AlphaFoldDB" id="A0A4Q7J254"/>
<comment type="caution">
    <text evidence="3">The sequence shown here is derived from an EMBL/GenBank/DDBJ whole genome shotgun (WGS) entry which is preliminary data.</text>
</comment>
<keyword evidence="4" id="KW-1185">Reference proteome</keyword>